<keyword evidence="6 7" id="KW-0472">Membrane</keyword>
<keyword evidence="4" id="KW-0378">Hydrolase</keyword>
<dbReference type="Proteomes" id="UP000515708">
    <property type="component" value="Chromosome"/>
</dbReference>
<evidence type="ECO:0000256" key="4">
    <source>
        <dbReference type="ARBA" id="ARBA00022801"/>
    </source>
</evidence>
<gene>
    <name evidence="9" type="ORF">FVO59_05765</name>
</gene>
<feature type="transmembrane region" description="Helical" evidence="7">
    <location>
        <begin position="190"/>
        <end position="208"/>
    </location>
</feature>
<feature type="transmembrane region" description="Helical" evidence="7">
    <location>
        <begin position="215"/>
        <end position="232"/>
    </location>
</feature>
<feature type="transmembrane region" description="Helical" evidence="7">
    <location>
        <begin position="80"/>
        <end position="99"/>
    </location>
</feature>
<feature type="domain" description="Peptidase S54 rhomboid" evidence="8">
    <location>
        <begin position="126"/>
        <end position="257"/>
    </location>
</feature>
<dbReference type="InterPro" id="IPR050925">
    <property type="entry name" value="Rhomboid_protease_S54"/>
</dbReference>
<protein>
    <submittedName>
        <fullName evidence="9">Rhomboid family intramembrane serine protease</fullName>
    </submittedName>
</protein>
<dbReference type="GO" id="GO:0006508">
    <property type="term" value="P:proteolysis"/>
    <property type="evidence" value="ECO:0007669"/>
    <property type="project" value="UniProtKB-KW"/>
</dbReference>
<dbReference type="PANTHER" id="PTHR43731">
    <property type="entry name" value="RHOMBOID PROTEASE"/>
    <property type="match status" value="1"/>
</dbReference>
<evidence type="ECO:0000256" key="7">
    <source>
        <dbReference type="SAM" id="Phobius"/>
    </source>
</evidence>
<keyword evidence="5 7" id="KW-1133">Transmembrane helix</keyword>
<evidence type="ECO:0000256" key="1">
    <source>
        <dbReference type="ARBA" id="ARBA00004141"/>
    </source>
</evidence>
<evidence type="ECO:0000313" key="10">
    <source>
        <dbReference type="Proteomes" id="UP000515708"/>
    </source>
</evidence>
<feature type="transmembrane region" description="Helical" evidence="7">
    <location>
        <begin position="166"/>
        <end position="184"/>
    </location>
</feature>
<dbReference type="SUPFAM" id="SSF144091">
    <property type="entry name" value="Rhomboid-like"/>
    <property type="match status" value="1"/>
</dbReference>
<comment type="similarity">
    <text evidence="2">Belongs to the peptidase S54 family.</text>
</comment>
<dbReference type="GO" id="GO:0016020">
    <property type="term" value="C:membrane"/>
    <property type="evidence" value="ECO:0007669"/>
    <property type="project" value="UniProtKB-SubCell"/>
</dbReference>
<sequence>MTSPDFTRNRENFCYRHPDRQSFVLCQRCTRTVCADCQTQAPVGVICPECMKADRKAQTPAQRRANRAWRPDAAASSQPIATYAIIAVTSVVGVLQVLLGPLVDRALLFATPYLFPDMFAGDFTFQPWRLLTAMLVHSGIMHFLLNMLALWMIGRSLEPLLGRWRFVALYLIGGLGGSVAMALLDPGVATVGASGGIFALMGALLVIGRHIGANIRGILVILAINLAIGFIQTLNIAWQAHVGGAAVGALIGVIFARTRRRSQRVVQILLLIALVIALLALAFVVSPVVIRGTL</sequence>
<feature type="transmembrane region" description="Helical" evidence="7">
    <location>
        <begin position="238"/>
        <end position="256"/>
    </location>
</feature>
<dbReference type="InterPro" id="IPR022764">
    <property type="entry name" value="Peptidase_S54_rhomboid_dom"/>
</dbReference>
<keyword evidence="9" id="KW-0645">Protease</keyword>
<dbReference type="Gene3D" id="1.20.1540.10">
    <property type="entry name" value="Rhomboid-like"/>
    <property type="match status" value="1"/>
</dbReference>
<evidence type="ECO:0000256" key="3">
    <source>
        <dbReference type="ARBA" id="ARBA00022692"/>
    </source>
</evidence>
<evidence type="ECO:0000313" key="9">
    <source>
        <dbReference type="EMBL" id="QMU96782.1"/>
    </source>
</evidence>
<accession>A0A7D8AEE0</accession>
<evidence type="ECO:0000259" key="8">
    <source>
        <dbReference type="Pfam" id="PF01694"/>
    </source>
</evidence>
<dbReference type="AlphaFoldDB" id="A0A7D8AEE0"/>
<evidence type="ECO:0000256" key="2">
    <source>
        <dbReference type="ARBA" id="ARBA00009045"/>
    </source>
</evidence>
<evidence type="ECO:0000256" key="5">
    <source>
        <dbReference type="ARBA" id="ARBA00022989"/>
    </source>
</evidence>
<dbReference type="EMBL" id="CP043732">
    <property type="protein sequence ID" value="QMU96782.1"/>
    <property type="molecule type" value="Genomic_DNA"/>
</dbReference>
<feature type="transmembrane region" description="Helical" evidence="7">
    <location>
        <begin position="268"/>
        <end position="290"/>
    </location>
</feature>
<dbReference type="GO" id="GO:0004252">
    <property type="term" value="F:serine-type endopeptidase activity"/>
    <property type="evidence" value="ECO:0007669"/>
    <property type="project" value="InterPro"/>
</dbReference>
<feature type="transmembrane region" description="Helical" evidence="7">
    <location>
        <begin position="128"/>
        <end position="154"/>
    </location>
</feature>
<proteinExistence type="inferred from homology"/>
<evidence type="ECO:0000256" key="6">
    <source>
        <dbReference type="ARBA" id="ARBA00023136"/>
    </source>
</evidence>
<reference evidence="9 10" key="1">
    <citation type="journal article" date="2020" name="Front. Microbiol.">
        <title>Design of Bacterial Strain-Specific qPCR Assays Using NGS Data and Publicly Available Resources and Its Application to Track Biocontrol Strains.</title>
        <authorList>
            <person name="Hernandez I."/>
            <person name="Sant C."/>
            <person name="Martinez R."/>
            <person name="Fernandez C."/>
        </authorList>
    </citation>
    <scope>NUCLEOTIDE SEQUENCE [LARGE SCALE GENOMIC DNA]</scope>
    <source>
        <strain evidence="9 10">B24</strain>
    </source>
</reference>
<name>A0A7D8AEE0_9MICO</name>
<comment type="subcellular location">
    <subcellularLocation>
        <location evidence="1">Membrane</location>
        <topology evidence="1">Multi-pass membrane protein</topology>
    </subcellularLocation>
</comment>
<keyword evidence="3 7" id="KW-0812">Transmembrane</keyword>
<dbReference type="PANTHER" id="PTHR43731:SF14">
    <property type="entry name" value="PRESENILIN-ASSOCIATED RHOMBOID-LIKE PROTEIN, MITOCHONDRIAL"/>
    <property type="match status" value="1"/>
</dbReference>
<organism evidence="9 10">
    <name type="scientific">Microbacterium esteraromaticum</name>
    <dbReference type="NCBI Taxonomy" id="57043"/>
    <lineage>
        <taxon>Bacteria</taxon>
        <taxon>Bacillati</taxon>
        <taxon>Actinomycetota</taxon>
        <taxon>Actinomycetes</taxon>
        <taxon>Micrococcales</taxon>
        <taxon>Microbacteriaceae</taxon>
        <taxon>Microbacterium</taxon>
    </lineage>
</organism>
<dbReference type="InterPro" id="IPR035952">
    <property type="entry name" value="Rhomboid-like_sf"/>
</dbReference>
<dbReference type="RefSeq" id="WP_182255585.1">
    <property type="nucleotide sequence ID" value="NZ_CP043732.1"/>
</dbReference>
<dbReference type="Pfam" id="PF01694">
    <property type="entry name" value="Rhomboid"/>
    <property type="match status" value="1"/>
</dbReference>